<comment type="function">
    <text evidence="5">Bifunctional serine/threonine kinase and phosphorylase involved in the regulation of the pyruvate, phosphate dikinase (PPDK) by catalyzing its phosphorylation/dephosphorylation.</text>
</comment>
<reference evidence="6 7" key="1">
    <citation type="submission" date="2020-04" db="EMBL/GenBank/DDBJ databases">
        <title>Description of novel Gluconacetobacter.</title>
        <authorList>
            <person name="Sombolestani A."/>
        </authorList>
    </citation>
    <scope>NUCLEOTIDE SEQUENCE [LARGE SCALE GENOMIC DNA]</scope>
    <source>
        <strain evidence="6 7">LMG 27802</strain>
    </source>
</reference>
<dbReference type="Pfam" id="PF03618">
    <property type="entry name" value="Kinase-PPPase"/>
    <property type="match status" value="1"/>
</dbReference>
<feature type="binding site" evidence="5">
    <location>
        <begin position="151"/>
        <end position="158"/>
    </location>
    <ligand>
        <name>ADP</name>
        <dbReference type="ChEBI" id="CHEBI:456216"/>
    </ligand>
</feature>
<comment type="similarity">
    <text evidence="5">Belongs to the pyruvate, phosphate/water dikinase regulatory protein family. PDRP subfamily.</text>
</comment>
<evidence type="ECO:0000256" key="3">
    <source>
        <dbReference type="ARBA" id="ARBA00022741"/>
    </source>
</evidence>
<comment type="catalytic activity">
    <reaction evidence="5">
        <text>N(tele)-phospho-L-histidyl/L-threonyl-[pyruvate, phosphate dikinase] + ADP = N(tele)-phospho-L-histidyl/O-phospho-L-threonyl-[pyruvate, phosphate dikinase] + AMP + H(+)</text>
        <dbReference type="Rhea" id="RHEA:43692"/>
        <dbReference type="Rhea" id="RHEA-COMP:10650"/>
        <dbReference type="Rhea" id="RHEA-COMP:10651"/>
        <dbReference type="ChEBI" id="CHEBI:15378"/>
        <dbReference type="ChEBI" id="CHEBI:30013"/>
        <dbReference type="ChEBI" id="CHEBI:61977"/>
        <dbReference type="ChEBI" id="CHEBI:83586"/>
        <dbReference type="ChEBI" id="CHEBI:456215"/>
        <dbReference type="ChEBI" id="CHEBI:456216"/>
        <dbReference type="EC" id="2.7.11.32"/>
    </reaction>
</comment>
<protein>
    <recommendedName>
        <fullName evidence="5">Putative pyruvate, phosphate dikinase regulatory protein</fullName>
        <shortName evidence="5">PPDK regulatory protein</shortName>
        <ecNumber evidence="5">2.7.11.32</ecNumber>
        <ecNumber evidence="5">2.7.4.27</ecNumber>
    </recommendedName>
</protein>
<dbReference type="PANTHER" id="PTHR31756">
    <property type="entry name" value="PYRUVATE, PHOSPHATE DIKINASE REGULATORY PROTEIN 1, CHLOROPLASTIC"/>
    <property type="match status" value="1"/>
</dbReference>
<keyword evidence="7" id="KW-1185">Reference proteome</keyword>
<dbReference type="AlphaFoldDB" id="A0A7W4K7U9"/>
<gene>
    <name evidence="6" type="ORF">HLH28_09755</name>
</gene>
<sequence>MPSHHIVLHLASDATGQTLDSLARASVAQFSHAEVTYHRWNLLRTRSQLRRMLEGIAQDPGPVLSSVVDPRLRHELTAGCAHIGVRLINVLDPVTTILQDELGEPAIARPGGQYVMDDAYFRRIDAMHFVLAHDDGQEMGGLGHADVVLVGVSRASKTPTSFYLANCGIKAANVPLIPDLPLPDELEHLSRPVVGLTIDSDVLIGIRRHRLDLMADRRMDLVMRNNPYVDPERVEEEVRWARRLCARHGWPLVDVSQRSIEETSAAVMELIAQWDDRHRDDRHRNDHHRDAPHRP</sequence>
<comment type="caution">
    <text evidence="6">The sequence shown here is derived from an EMBL/GenBank/DDBJ whole genome shotgun (WGS) entry which is preliminary data.</text>
</comment>
<evidence type="ECO:0000256" key="5">
    <source>
        <dbReference type="HAMAP-Rule" id="MF_00921"/>
    </source>
</evidence>
<dbReference type="GO" id="GO:0005524">
    <property type="term" value="F:ATP binding"/>
    <property type="evidence" value="ECO:0007669"/>
    <property type="project" value="InterPro"/>
</dbReference>
<proteinExistence type="inferred from homology"/>
<dbReference type="HAMAP" id="MF_00921">
    <property type="entry name" value="PDRP"/>
    <property type="match status" value="1"/>
</dbReference>
<dbReference type="InterPro" id="IPR005177">
    <property type="entry name" value="Kinase-pyrophosphorylase"/>
</dbReference>
<dbReference type="GO" id="GO:0004674">
    <property type="term" value="F:protein serine/threonine kinase activity"/>
    <property type="evidence" value="ECO:0007669"/>
    <property type="project" value="UniProtKB-UniRule"/>
</dbReference>
<dbReference type="Proteomes" id="UP000578030">
    <property type="component" value="Unassembled WGS sequence"/>
</dbReference>
<dbReference type="InterPro" id="IPR026565">
    <property type="entry name" value="PPDK_reg"/>
</dbReference>
<evidence type="ECO:0000313" key="6">
    <source>
        <dbReference type="EMBL" id="MBB2201855.1"/>
    </source>
</evidence>
<evidence type="ECO:0000256" key="2">
    <source>
        <dbReference type="ARBA" id="ARBA00022679"/>
    </source>
</evidence>
<evidence type="ECO:0000256" key="1">
    <source>
        <dbReference type="ARBA" id="ARBA00022527"/>
    </source>
</evidence>
<dbReference type="PANTHER" id="PTHR31756:SF3">
    <property type="entry name" value="PYRUVATE, PHOSPHATE DIKINASE REGULATORY PROTEIN 1, CHLOROPLASTIC"/>
    <property type="match status" value="1"/>
</dbReference>
<keyword evidence="1 5" id="KW-0723">Serine/threonine-protein kinase</keyword>
<dbReference type="EC" id="2.7.11.32" evidence="5"/>
<accession>A0A7W4K7U9</accession>
<dbReference type="RefSeq" id="WP_182958300.1">
    <property type="nucleotide sequence ID" value="NZ_JABEQM010000007.1"/>
</dbReference>
<keyword evidence="4 5" id="KW-0418">Kinase</keyword>
<dbReference type="GO" id="GO:0016776">
    <property type="term" value="F:phosphotransferase activity, phosphate group as acceptor"/>
    <property type="evidence" value="ECO:0007669"/>
    <property type="project" value="UniProtKB-UniRule"/>
</dbReference>
<dbReference type="GO" id="GO:0043531">
    <property type="term" value="F:ADP binding"/>
    <property type="evidence" value="ECO:0007669"/>
    <property type="project" value="UniProtKB-UniRule"/>
</dbReference>
<organism evidence="6 7">
    <name type="scientific">Gluconacetobacter tumulisoli</name>
    <dbReference type="NCBI Taxonomy" id="1286189"/>
    <lineage>
        <taxon>Bacteria</taxon>
        <taxon>Pseudomonadati</taxon>
        <taxon>Pseudomonadota</taxon>
        <taxon>Alphaproteobacteria</taxon>
        <taxon>Acetobacterales</taxon>
        <taxon>Acetobacteraceae</taxon>
        <taxon>Gluconacetobacter</taxon>
    </lineage>
</organism>
<keyword evidence="3 5" id="KW-0547">Nucleotide-binding</keyword>
<keyword evidence="2 5" id="KW-0808">Transferase</keyword>
<comment type="catalytic activity">
    <reaction evidence="5">
        <text>N(tele)-phospho-L-histidyl/O-phospho-L-threonyl-[pyruvate, phosphate dikinase] + phosphate + H(+) = N(tele)-phospho-L-histidyl/L-threonyl-[pyruvate, phosphate dikinase] + diphosphate</text>
        <dbReference type="Rhea" id="RHEA:43696"/>
        <dbReference type="Rhea" id="RHEA-COMP:10650"/>
        <dbReference type="Rhea" id="RHEA-COMP:10651"/>
        <dbReference type="ChEBI" id="CHEBI:15378"/>
        <dbReference type="ChEBI" id="CHEBI:30013"/>
        <dbReference type="ChEBI" id="CHEBI:33019"/>
        <dbReference type="ChEBI" id="CHEBI:43474"/>
        <dbReference type="ChEBI" id="CHEBI:61977"/>
        <dbReference type="ChEBI" id="CHEBI:83586"/>
        <dbReference type="EC" id="2.7.4.27"/>
    </reaction>
</comment>
<dbReference type="EC" id="2.7.4.27" evidence="5"/>
<evidence type="ECO:0000313" key="7">
    <source>
        <dbReference type="Proteomes" id="UP000578030"/>
    </source>
</evidence>
<dbReference type="NCBIfam" id="NF003742">
    <property type="entry name" value="PRK05339.1"/>
    <property type="match status" value="1"/>
</dbReference>
<name>A0A7W4K7U9_9PROT</name>
<evidence type="ECO:0000256" key="4">
    <source>
        <dbReference type="ARBA" id="ARBA00022777"/>
    </source>
</evidence>
<dbReference type="EMBL" id="JABEQM010000007">
    <property type="protein sequence ID" value="MBB2201855.1"/>
    <property type="molecule type" value="Genomic_DNA"/>
</dbReference>